<gene>
    <name evidence="1" type="ORF">METZ01_LOCUS129251</name>
</gene>
<proteinExistence type="predicted"/>
<evidence type="ECO:0000313" key="1">
    <source>
        <dbReference type="EMBL" id="SVA76397.1"/>
    </source>
</evidence>
<protein>
    <submittedName>
        <fullName evidence="1">Uncharacterized protein</fullName>
    </submittedName>
</protein>
<accession>A0A381YIZ4</accession>
<name>A0A381YIZ4_9ZZZZ</name>
<reference evidence="1" key="1">
    <citation type="submission" date="2018-05" db="EMBL/GenBank/DDBJ databases">
        <authorList>
            <person name="Lanie J.A."/>
            <person name="Ng W.-L."/>
            <person name="Kazmierczak K.M."/>
            <person name="Andrzejewski T.M."/>
            <person name="Davidsen T.M."/>
            <person name="Wayne K.J."/>
            <person name="Tettelin H."/>
            <person name="Glass J.I."/>
            <person name="Rusch D."/>
            <person name="Podicherti R."/>
            <person name="Tsui H.-C.T."/>
            <person name="Winkler M.E."/>
        </authorList>
    </citation>
    <scope>NUCLEOTIDE SEQUENCE</scope>
</reference>
<sequence>MLFELIMTEINLALEDLAIIDLDVPSLDTLSTLLTNRKLSRTNQKYLKLK</sequence>
<dbReference type="AlphaFoldDB" id="A0A381YIZ4"/>
<organism evidence="1">
    <name type="scientific">marine metagenome</name>
    <dbReference type="NCBI Taxonomy" id="408172"/>
    <lineage>
        <taxon>unclassified sequences</taxon>
        <taxon>metagenomes</taxon>
        <taxon>ecological metagenomes</taxon>
    </lineage>
</organism>
<dbReference type="EMBL" id="UINC01018233">
    <property type="protein sequence ID" value="SVA76397.1"/>
    <property type="molecule type" value="Genomic_DNA"/>
</dbReference>